<dbReference type="GeneID" id="77925182"/>
<evidence type="ECO:0000313" key="2">
    <source>
        <dbReference type="Proteomes" id="UP000501785"/>
    </source>
</evidence>
<dbReference type="RefSeq" id="YP_010649627.1">
    <property type="nucleotide sequence ID" value="NC_070771.1"/>
</dbReference>
<reference evidence="1 2" key="1">
    <citation type="submission" date="2020-01" db="EMBL/GenBank/DDBJ databases">
        <authorList>
            <person name="Burbank J.R."/>
            <person name="Falkowski A.F."/>
            <person name="Granberg A.K."/>
            <person name="Hofbauer A.R."/>
            <person name="Heubel C."/>
            <person name="Larson S.M."/>
            <person name="Streitz R.J."/>
            <person name="Zoubek K.J."/>
            <person name="Bonilla J.A."/>
            <person name="Klyczek K."/>
            <person name="Garlena R.A."/>
            <person name="Russell D.A."/>
            <person name="Pope W.H."/>
            <person name="Jacobs-Sera D."/>
            <person name="Hatfull G.F."/>
        </authorList>
    </citation>
    <scope>NUCLEOTIDE SEQUENCE [LARGE SCALE GENOMIC DNA]</scope>
</reference>
<dbReference type="Proteomes" id="UP000501785">
    <property type="component" value="Segment"/>
</dbReference>
<dbReference type="EMBL" id="MN908684">
    <property type="protein sequence ID" value="QIG57678.1"/>
    <property type="molecule type" value="Genomic_DNA"/>
</dbReference>
<proteinExistence type="predicted"/>
<keyword evidence="2" id="KW-1185">Reference proteome</keyword>
<protein>
    <submittedName>
        <fullName evidence="1">Head-to-tail adaptor</fullName>
    </submittedName>
</protein>
<dbReference type="KEGG" id="vg:77925182"/>
<sequence length="172" mass="18292">MMVAYGTPSYPVEPMVTVSALAGFTGGPFTQPVVDSAGDSIRDECGWHIAPEVTAVMKFRGEGSVILLPTLKLVTVISVTDREGNAVSDVDWFENGVLERPGGFPRYVEVTFVHGYRVCPRSLLGIVAERAAARSAGRIKSEALAGRSVSLEGGYDPVSSRTLNAYRLQGGA</sequence>
<name>A0A6G6XHV7_9CAUD</name>
<evidence type="ECO:0000313" key="1">
    <source>
        <dbReference type="EMBL" id="QIG57678.1"/>
    </source>
</evidence>
<organism evidence="1 2">
    <name type="scientific">Arthrobacter phage Shoya</name>
    <dbReference type="NCBI Taxonomy" id="2704035"/>
    <lineage>
        <taxon>Viruses</taxon>
        <taxon>Duplodnaviria</taxon>
        <taxon>Heunggongvirae</taxon>
        <taxon>Uroviricota</taxon>
        <taxon>Caudoviricetes</taxon>
        <taxon>Shoyavirus</taxon>
        <taxon>Shoyavirus shoya</taxon>
    </lineage>
</organism>
<accession>A0A6G6XHV7</accession>
<gene>
    <name evidence="1" type="primary">7</name>
    <name evidence="1" type="ORF">SEA_SHOYA_7</name>
</gene>